<sequence>MTDELTDREYEDCWSDSVETIALEFEVPRATAASWERNIGDVGALQESLGRYGPDNYLELLRRRRREWLPREREKREEEWVDSLKRWCTRKADGVYLVHESEREDFRSEHRAVGMQSMSLGSEWRAVALTDGSTKRREVGAVSGMTRTEEMAALREELERKEERVKYDLRRVDSEWIGLTGELRRVEKFV</sequence>
<dbReference type="AlphaFoldDB" id="A0A1H9P3Z3"/>
<name>A0A1H9P3Z3_9EURY</name>
<evidence type="ECO:0000313" key="2">
    <source>
        <dbReference type="Proteomes" id="UP000199114"/>
    </source>
</evidence>
<reference evidence="2" key="1">
    <citation type="submission" date="2016-10" db="EMBL/GenBank/DDBJ databases">
        <authorList>
            <person name="Varghese N."/>
            <person name="Submissions S."/>
        </authorList>
    </citation>
    <scope>NUCLEOTIDE SEQUENCE [LARGE SCALE GENOMIC DNA]</scope>
    <source>
        <strain evidence="2">DSM 25055</strain>
    </source>
</reference>
<protein>
    <submittedName>
        <fullName evidence="1">Uncharacterized protein</fullName>
    </submittedName>
</protein>
<gene>
    <name evidence="1" type="ORF">SAMN04489841_3850</name>
</gene>
<dbReference type="RefSeq" id="WP_090620584.1">
    <property type="nucleotide sequence ID" value="NZ_FOFD01000005.1"/>
</dbReference>
<organism evidence="1 2">
    <name type="scientific">Natrinema salaciae</name>
    <dbReference type="NCBI Taxonomy" id="1186196"/>
    <lineage>
        <taxon>Archaea</taxon>
        <taxon>Methanobacteriati</taxon>
        <taxon>Methanobacteriota</taxon>
        <taxon>Stenosarchaea group</taxon>
        <taxon>Halobacteria</taxon>
        <taxon>Halobacteriales</taxon>
        <taxon>Natrialbaceae</taxon>
        <taxon>Natrinema</taxon>
    </lineage>
</organism>
<evidence type="ECO:0000313" key="1">
    <source>
        <dbReference type="EMBL" id="SER42777.1"/>
    </source>
</evidence>
<dbReference type="EMBL" id="FOFD01000005">
    <property type="protein sequence ID" value="SER42777.1"/>
    <property type="molecule type" value="Genomic_DNA"/>
</dbReference>
<proteinExistence type="predicted"/>
<dbReference type="Proteomes" id="UP000199114">
    <property type="component" value="Unassembled WGS sequence"/>
</dbReference>
<accession>A0A1H9P3Z3</accession>
<keyword evidence="2" id="KW-1185">Reference proteome</keyword>